<sequence length="499" mass="54274">MISGANNGSFNGGIISGANNGSFNGGMISGANNGTFNGGTNSGVNNGMIEGFDMSINNGYNNGMSNGFNSNGMSGGMGENMNMSAGYNMLDSNSLAALSGICKSLDAINGVLGGLTGNLNNMNGNASIGTEGNMGMDGGLSLGMNVPSGMNMGVSRGNRMDPGMGGSSGVGQSISTGIGFGGMNSSAQVGAGAQGVNISGFGKSMTNLGKPVSQYSNQSTNSSNNNRSSSVPPHGFRESISSDLNTTSFDDGDYEIQYIEPDMDEYNQKVKEAQERAERKRQELIIQRDEEVARKRKEMEKQIEEEYERRKAEAKRQHEAEIKAKVSKAQSDLKKKEQNLMQTFTQKLRAARDAETEKRRRYEIEVAEANHRSHQLKQQLAMAQRHMQELEAWKVQIQQQEVQQKYQVDTLTQQIQTVTNVPSYQSDATVEQKLLAEFSQQMNSIKGQEQKIQEEAANVPLPPIEKPKMPEIPIPEIPEVVPESVPMPERKEVRIRKLS</sequence>
<feature type="coiled-coil region" evidence="1">
    <location>
        <begin position="263"/>
        <end position="403"/>
    </location>
</feature>
<feature type="compositionally biased region" description="Low complexity" evidence="2">
    <location>
        <begin position="213"/>
        <end position="230"/>
    </location>
</feature>
<feature type="region of interest" description="Disordered" evidence="2">
    <location>
        <begin position="209"/>
        <end position="251"/>
    </location>
</feature>
<gene>
    <name evidence="3" type="ORF">WMSIL1_LOCUS163</name>
</gene>
<accession>A0A564XUQ9</accession>
<dbReference type="EMBL" id="CABIJS010000006">
    <property type="protein sequence ID" value="VUZ38747.1"/>
    <property type="molecule type" value="Genomic_DNA"/>
</dbReference>
<keyword evidence="1" id="KW-0175">Coiled coil</keyword>
<dbReference type="AlphaFoldDB" id="A0A564XUQ9"/>
<keyword evidence="4" id="KW-1185">Reference proteome</keyword>
<protein>
    <submittedName>
        <fullName evidence="3">Uncharacterized protein</fullName>
    </submittedName>
</protein>
<evidence type="ECO:0000313" key="3">
    <source>
        <dbReference type="EMBL" id="VUZ38747.1"/>
    </source>
</evidence>
<evidence type="ECO:0000313" key="4">
    <source>
        <dbReference type="Proteomes" id="UP000321570"/>
    </source>
</evidence>
<proteinExistence type="predicted"/>
<name>A0A564XUQ9_HYMDI</name>
<evidence type="ECO:0000256" key="1">
    <source>
        <dbReference type="SAM" id="Coils"/>
    </source>
</evidence>
<reference evidence="3 4" key="1">
    <citation type="submission" date="2019-07" db="EMBL/GenBank/DDBJ databases">
        <authorList>
            <person name="Jastrzebski P J."/>
            <person name="Paukszto L."/>
            <person name="Jastrzebski P J."/>
        </authorList>
    </citation>
    <scope>NUCLEOTIDE SEQUENCE [LARGE SCALE GENOMIC DNA]</scope>
    <source>
        <strain evidence="3 4">WMS-il1</strain>
    </source>
</reference>
<organism evidence="3 4">
    <name type="scientific">Hymenolepis diminuta</name>
    <name type="common">Rat tapeworm</name>
    <dbReference type="NCBI Taxonomy" id="6216"/>
    <lineage>
        <taxon>Eukaryota</taxon>
        <taxon>Metazoa</taxon>
        <taxon>Spiralia</taxon>
        <taxon>Lophotrochozoa</taxon>
        <taxon>Platyhelminthes</taxon>
        <taxon>Cestoda</taxon>
        <taxon>Eucestoda</taxon>
        <taxon>Cyclophyllidea</taxon>
        <taxon>Hymenolepididae</taxon>
        <taxon>Hymenolepis</taxon>
    </lineage>
</organism>
<feature type="compositionally biased region" description="Polar residues" evidence="2">
    <location>
        <begin position="239"/>
        <end position="249"/>
    </location>
</feature>
<dbReference type="Proteomes" id="UP000321570">
    <property type="component" value="Unassembled WGS sequence"/>
</dbReference>
<dbReference type="CDD" id="cd06503">
    <property type="entry name" value="ATP-synt_Fo_b"/>
    <property type="match status" value="1"/>
</dbReference>
<evidence type="ECO:0000256" key="2">
    <source>
        <dbReference type="SAM" id="MobiDB-lite"/>
    </source>
</evidence>